<evidence type="ECO:0000256" key="1">
    <source>
        <dbReference type="ARBA" id="ARBA00006926"/>
    </source>
</evidence>
<dbReference type="InterPro" id="IPR000889">
    <property type="entry name" value="Glutathione_peroxidase"/>
</dbReference>
<dbReference type="RefSeq" id="XP_052123071.1">
    <property type="nucleotide sequence ID" value="XM_052267111.1"/>
</dbReference>
<sequence>MSLHAEAWVAASQILSVRWLKVLGLLVVVGVGEFGKVVRVPFKTCYVDHDNPESIYNFTMTDLWGQRNISLSDYKGKGLTHHYHGLNALNSKFRDLVVLGFPCNQFGEQEQGANATEIWNGIKYVRPGHGFEPNFQLFSKIEANGETEAPLYTYLKKMCPSTRDGHGETKNLHYFPLKSTDLRWNFEKFLIDRSGRPWRRFDPTFNPMDMISHVEELIAAPPIAPGRRALTDCTF</sequence>
<dbReference type="InterPro" id="IPR036249">
    <property type="entry name" value="Thioredoxin-like_sf"/>
</dbReference>
<evidence type="ECO:0000313" key="6">
    <source>
        <dbReference type="RefSeq" id="XP_052123071.1"/>
    </source>
</evidence>
<reference evidence="6" key="1">
    <citation type="submission" date="2025-08" db="UniProtKB">
        <authorList>
            <consortium name="RefSeq"/>
        </authorList>
    </citation>
    <scope>IDENTIFICATION</scope>
    <source>
        <tissue evidence="6">Whole organism</tissue>
    </source>
</reference>
<dbReference type="InterPro" id="IPR029760">
    <property type="entry name" value="GPX_CS"/>
</dbReference>
<dbReference type="PANTHER" id="PTHR11592">
    <property type="entry name" value="GLUTATHIONE PEROXIDASE"/>
    <property type="match status" value="1"/>
</dbReference>
<proteinExistence type="inferred from homology"/>
<keyword evidence="3 4" id="KW-0560">Oxidoreductase</keyword>
<keyword evidence="5" id="KW-1185">Reference proteome</keyword>
<dbReference type="PANTHER" id="PTHR11592:SF81">
    <property type="entry name" value="GLUTATHIONE PEROXIDASE"/>
    <property type="match status" value="1"/>
</dbReference>
<gene>
    <name evidence="6" type="primary">LOC127749330</name>
</gene>
<protein>
    <recommendedName>
        <fullName evidence="4">Glutathione peroxidase</fullName>
    </recommendedName>
</protein>
<accession>A0A9C6TVC5</accession>
<comment type="similarity">
    <text evidence="1 4">Belongs to the glutathione peroxidase family.</text>
</comment>
<dbReference type="AlphaFoldDB" id="A0A9C6TVC5"/>
<keyword evidence="2 4" id="KW-0575">Peroxidase</keyword>
<dbReference type="OrthoDB" id="446890at2759"/>
<dbReference type="CDD" id="cd00340">
    <property type="entry name" value="GSH_Peroxidase"/>
    <property type="match status" value="1"/>
</dbReference>
<dbReference type="SUPFAM" id="SSF52833">
    <property type="entry name" value="Thioredoxin-like"/>
    <property type="match status" value="1"/>
</dbReference>
<name>A0A9C6TVC5_FRAOC</name>
<dbReference type="GeneID" id="127749330"/>
<dbReference type="GO" id="GO:0004602">
    <property type="term" value="F:glutathione peroxidase activity"/>
    <property type="evidence" value="ECO:0007669"/>
    <property type="project" value="TreeGrafter"/>
</dbReference>
<dbReference type="PROSITE" id="PS00763">
    <property type="entry name" value="GLUTATHIONE_PEROXID_2"/>
    <property type="match status" value="1"/>
</dbReference>
<dbReference type="GO" id="GO:0006979">
    <property type="term" value="P:response to oxidative stress"/>
    <property type="evidence" value="ECO:0007669"/>
    <property type="project" value="InterPro"/>
</dbReference>
<evidence type="ECO:0000256" key="3">
    <source>
        <dbReference type="ARBA" id="ARBA00023002"/>
    </source>
</evidence>
<evidence type="ECO:0000256" key="2">
    <source>
        <dbReference type="ARBA" id="ARBA00022559"/>
    </source>
</evidence>
<dbReference type="PRINTS" id="PR01011">
    <property type="entry name" value="GLUTPROXDASE"/>
</dbReference>
<evidence type="ECO:0000256" key="4">
    <source>
        <dbReference type="RuleBase" id="RU000499"/>
    </source>
</evidence>
<organism evidence="5 6">
    <name type="scientific">Frankliniella occidentalis</name>
    <name type="common">Western flower thrips</name>
    <name type="synonym">Euthrips occidentalis</name>
    <dbReference type="NCBI Taxonomy" id="133901"/>
    <lineage>
        <taxon>Eukaryota</taxon>
        <taxon>Metazoa</taxon>
        <taxon>Ecdysozoa</taxon>
        <taxon>Arthropoda</taxon>
        <taxon>Hexapoda</taxon>
        <taxon>Insecta</taxon>
        <taxon>Pterygota</taxon>
        <taxon>Neoptera</taxon>
        <taxon>Paraneoptera</taxon>
        <taxon>Thysanoptera</taxon>
        <taxon>Terebrantia</taxon>
        <taxon>Thripoidea</taxon>
        <taxon>Thripidae</taxon>
        <taxon>Frankliniella</taxon>
    </lineage>
</organism>
<dbReference type="Proteomes" id="UP000504606">
    <property type="component" value="Unplaced"/>
</dbReference>
<dbReference type="KEGG" id="foc:127749330"/>
<dbReference type="Gene3D" id="3.40.30.10">
    <property type="entry name" value="Glutaredoxin"/>
    <property type="match status" value="1"/>
</dbReference>
<evidence type="ECO:0000313" key="5">
    <source>
        <dbReference type="Proteomes" id="UP000504606"/>
    </source>
</evidence>
<dbReference type="PROSITE" id="PS51355">
    <property type="entry name" value="GLUTATHIONE_PEROXID_3"/>
    <property type="match status" value="1"/>
</dbReference>
<dbReference type="Pfam" id="PF00255">
    <property type="entry name" value="GSHPx"/>
    <property type="match status" value="1"/>
</dbReference>